<dbReference type="Proteomes" id="UP000053268">
    <property type="component" value="Unassembled WGS sequence"/>
</dbReference>
<name>A0A194PMH0_PAPXU</name>
<dbReference type="EMBL" id="KQ459598">
    <property type="protein sequence ID" value="KPI94517.1"/>
    <property type="molecule type" value="Genomic_DNA"/>
</dbReference>
<dbReference type="AlphaFoldDB" id="A0A194PMH0"/>
<keyword evidence="2" id="KW-1185">Reference proteome</keyword>
<accession>A0A194PMH0</accession>
<evidence type="ECO:0000313" key="2">
    <source>
        <dbReference type="Proteomes" id="UP000053268"/>
    </source>
</evidence>
<protein>
    <submittedName>
        <fullName evidence="1">Uncharacterized protein</fullName>
    </submittedName>
</protein>
<evidence type="ECO:0000313" key="1">
    <source>
        <dbReference type="EMBL" id="KPI94517.1"/>
    </source>
</evidence>
<organism evidence="1 2">
    <name type="scientific">Papilio xuthus</name>
    <name type="common">Asian swallowtail butterfly</name>
    <dbReference type="NCBI Taxonomy" id="66420"/>
    <lineage>
        <taxon>Eukaryota</taxon>
        <taxon>Metazoa</taxon>
        <taxon>Ecdysozoa</taxon>
        <taxon>Arthropoda</taxon>
        <taxon>Hexapoda</taxon>
        <taxon>Insecta</taxon>
        <taxon>Pterygota</taxon>
        <taxon>Neoptera</taxon>
        <taxon>Endopterygota</taxon>
        <taxon>Lepidoptera</taxon>
        <taxon>Glossata</taxon>
        <taxon>Ditrysia</taxon>
        <taxon>Papilionoidea</taxon>
        <taxon>Papilionidae</taxon>
        <taxon>Papilioninae</taxon>
        <taxon>Papilio</taxon>
    </lineage>
</organism>
<gene>
    <name evidence="1" type="ORF">RR46_05769</name>
</gene>
<reference evidence="1 2" key="1">
    <citation type="journal article" date="2015" name="Nat. Commun.">
        <title>Outbred genome sequencing and CRISPR/Cas9 gene editing in butterflies.</title>
        <authorList>
            <person name="Li X."/>
            <person name="Fan D."/>
            <person name="Zhang W."/>
            <person name="Liu G."/>
            <person name="Zhang L."/>
            <person name="Zhao L."/>
            <person name="Fang X."/>
            <person name="Chen L."/>
            <person name="Dong Y."/>
            <person name="Chen Y."/>
            <person name="Ding Y."/>
            <person name="Zhao R."/>
            <person name="Feng M."/>
            <person name="Zhu Y."/>
            <person name="Feng Y."/>
            <person name="Jiang X."/>
            <person name="Zhu D."/>
            <person name="Xiang H."/>
            <person name="Feng X."/>
            <person name="Li S."/>
            <person name="Wang J."/>
            <person name="Zhang G."/>
            <person name="Kronforst M.R."/>
            <person name="Wang W."/>
        </authorList>
    </citation>
    <scope>NUCLEOTIDE SEQUENCE [LARGE SCALE GENOMIC DNA]</scope>
    <source>
        <strain evidence="1">Ya'a_city_454_Px</strain>
        <tissue evidence="1">Whole body</tissue>
    </source>
</reference>
<sequence>MSAGISVATRPAVAEAAVVCLQPKDCGSLTIKIIEEIKHGLERLKIGSNVPRLELPLRLRPDVEQHC</sequence>
<proteinExistence type="predicted"/>